<dbReference type="Gene3D" id="3.30.390.50">
    <property type="entry name" value="CO dehydrogenase flavoprotein, C-terminal domain"/>
    <property type="match status" value="1"/>
</dbReference>
<dbReference type="GO" id="GO:0016491">
    <property type="term" value="F:oxidoreductase activity"/>
    <property type="evidence" value="ECO:0007669"/>
    <property type="project" value="UniProtKB-KW"/>
</dbReference>
<dbReference type="SUPFAM" id="SSF55447">
    <property type="entry name" value="CO dehydrogenase flavoprotein C-terminal domain-like"/>
    <property type="match status" value="1"/>
</dbReference>
<dbReference type="InterPro" id="IPR051312">
    <property type="entry name" value="Diverse_Substr_Oxidored"/>
</dbReference>
<accession>A0A1I1V3E5</accession>
<feature type="domain" description="FAD-binding PCMH-type" evidence="4">
    <location>
        <begin position="2"/>
        <end position="226"/>
    </location>
</feature>
<dbReference type="SMART" id="SM01092">
    <property type="entry name" value="CO_deh_flav_C"/>
    <property type="match status" value="1"/>
</dbReference>
<dbReference type="EMBL" id="FOMX01000004">
    <property type="protein sequence ID" value="SFD77546.1"/>
    <property type="molecule type" value="Genomic_DNA"/>
</dbReference>
<keyword evidence="6" id="KW-1185">Reference proteome</keyword>
<dbReference type="InterPro" id="IPR002346">
    <property type="entry name" value="Mopterin_DH_FAD-bd"/>
</dbReference>
<keyword evidence="1" id="KW-0285">Flavoprotein</keyword>
<dbReference type="InterPro" id="IPR016167">
    <property type="entry name" value="FAD-bd_PCMH_sub1"/>
</dbReference>
<dbReference type="STRING" id="54.SAMN02745121_01522"/>
<dbReference type="InterPro" id="IPR036318">
    <property type="entry name" value="FAD-bd_PCMH-like_sf"/>
</dbReference>
<sequence>MLRLPQFEVVAPESVADVVSALQRPGARIIAGGTDILPNLKHHLGTPQHPAELPPVLVSLSRVTALRGIALDEAAGVLRIGAGVTLSQLSEHPEVQRHLPSLSQSAGLVASPPIRNMGTIGGNVNLDTRCRYVNQTHFWREALGGGCLKSEGNVCHVVPGGRNCVAAMSSDNVPVLISLDATIVQAGPEGVRELPIEEYYKADGLAHTNAKPGEVTTELRVPLPKGPRRSTYVKWSVRKSIDFPLVSVALRFDLGEDEATVATVKVVVGVLGSKPRTLGKLDDVVGKKFGDPVLARMVADAAYAQCKPLENVPYEAAYRRDMIRVYTRRAIEALAAADK</sequence>
<dbReference type="InterPro" id="IPR036683">
    <property type="entry name" value="CO_DH_flav_C_dom_sf"/>
</dbReference>
<evidence type="ECO:0000256" key="1">
    <source>
        <dbReference type="ARBA" id="ARBA00022630"/>
    </source>
</evidence>
<dbReference type="RefSeq" id="WP_096330277.1">
    <property type="nucleotide sequence ID" value="NZ_FOMX01000004.1"/>
</dbReference>
<protein>
    <submittedName>
        <fullName evidence="5">4-hydroxybenzoyl-CoA reductase subunit beta</fullName>
    </submittedName>
</protein>
<dbReference type="PROSITE" id="PS51387">
    <property type="entry name" value="FAD_PCMH"/>
    <property type="match status" value="1"/>
</dbReference>
<evidence type="ECO:0000259" key="4">
    <source>
        <dbReference type="PROSITE" id="PS51387"/>
    </source>
</evidence>
<evidence type="ECO:0000256" key="2">
    <source>
        <dbReference type="ARBA" id="ARBA00022827"/>
    </source>
</evidence>
<reference evidence="6" key="1">
    <citation type="submission" date="2016-10" db="EMBL/GenBank/DDBJ databases">
        <authorList>
            <person name="Varghese N."/>
            <person name="Submissions S."/>
        </authorList>
    </citation>
    <scope>NUCLEOTIDE SEQUENCE [LARGE SCALE GENOMIC DNA]</scope>
    <source>
        <strain evidence="6">ATCC 25963</strain>
    </source>
</reference>
<evidence type="ECO:0000313" key="6">
    <source>
        <dbReference type="Proteomes" id="UP000199400"/>
    </source>
</evidence>
<name>A0A1I1V3E5_9BACT</name>
<dbReference type="Gene3D" id="3.30.465.10">
    <property type="match status" value="2"/>
</dbReference>
<dbReference type="InterPro" id="IPR016169">
    <property type="entry name" value="FAD-bd_PCMH_sub2"/>
</dbReference>
<dbReference type="Gene3D" id="3.30.43.10">
    <property type="entry name" value="Uridine Diphospho-n-acetylenolpyruvylglucosamine Reductase, domain 2"/>
    <property type="match status" value="1"/>
</dbReference>
<evidence type="ECO:0000313" key="5">
    <source>
        <dbReference type="EMBL" id="SFD77546.1"/>
    </source>
</evidence>
<gene>
    <name evidence="5" type="ORF">SAMN02745121_01522</name>
</gene>
<evidence type="ECO:0000256" key="3">
    <source>
        <dbReference type="ARBA" id="ARBA00023002"/>
    </source>
</evidence>
<dbReference type="GO" id="GO:0071949">
    <property type="term" value="F:FAD binding"/>
    <property type="evidence" value="ECO:0007669"/>
    <property type="project" value="InterPro"/>
</dbReference>
<dbReference type="Proteomes" id="UP000199400">
    <property type="component" value="Unassembled WGS sequence"/>
</dbReference>
<keyword evidence="2" id="KW-0274">FAD</keyword>
<dbReference type="InterPro" id="IPR016166">
    <property type="entry name" value="FAD-bd_PCMH"/>
</dbReference>
<dbReference type="InterPro" id="IPR005107">
    <property type="entry name" value="CO_DH_flav_C"/>
</dbReference>
<keyword evidence="3" id="KW-0560">Oxidoreductase</keyword>
<dbReference type="OrthoDB" id="9783813at2"/>
<organism evidence="5 6">
    <name type="scientific">Nannocystis exedens</name>
    <dbReference type="NCBI Taxonomy" id="54"/>
    <lineage>
        <taxon>Bacteria</taxon>
        <taxon>Pseudomonadati</taxon>
        <taxon>Myxococcota</taxon>
        <taxon>Polyangia</taxon>
        <taxon>Nannocystales</taxon>
        <taxon>Nannocystaceae</taxon>
        <taxon>Nannocystis</taxon>
    </lineage>
</organism>
<dbReference type="SUPFAM" id="SSF56176">
    <property type="entry name" value="FAD-binding/transporter-associated domain-like"/>
    <property type="match status" value="1"/>
</dbReference>
<dbReference type="Pfam" id="PF03450">
    <property type="entry name" value="CO_deh_flav_C"/>
    <property type="match status" value="1"/>
</dbReference>
<proteinExistence type="predicted"/>
<dbReference type="PANTHER" id="PTHR42659:SF2">
    <property type="entry name" value="XANTHINE DEHYDROGENASE SUBUNIT C-RELATED"/>
    <property type="match status" value="1"/>
</dbReference>
<dbReference type="PANTHER" id="PTHR42659">
    <property type="entry name" value="XANTHINE DEHYDROGENASE SUBUNIT C-RELATED"/>
    <property type="match status" value="1"/>
</dbReference>
<dbReference type="AlphaFoldDB" id="A0A1I1V3E5"/>
<dbReference type="Pfam" id="PF00941">
    <property type="entry name" value="FAD_binding_5"/>
    <property type="match status" value="1"/>
</dbReference>